<evidence type="ECO:0000256" key="1">
    <source>
        <dbReference type="ARBA" id="ARBA00022676"/>
    </source>
</evidence>
<dbReference type="EMBL" id="JACHIN010000013">
    <property type="protein sequence ID" value="MBB5082579.1"/>
    <property type="molecule type" value="Genomic_DNA"/>
</dbReference>
<dbReference type="InterPro" id="IPR050194">
    <property type="entry name" value="Glycosyltransferase_grp1"/>
</dbReference>
<dbReference type="Pfam" id="PF13439">
    <property type="entry name" value="Glyco_transf_4"/>
    <property type="match status" value="1"/>
</dbReference>
<feature type="domain" description="Glycosyl transferase family 1" evidence="3">
    <location>
        <begin position="182"/>
        <end position="341"/>
    </location>
</feature>
<evidence type="ECO:0000259" key="3">
    <source>
        <dbReference type="Pfam" id="PF00534"/>
    </source>
</evidence>
<keyword evidence="2 5" id="KW-0808">Transferase</keyword>
<keyword evidence="6" id="KW-1185">Reference proteome</keyword>
<dbReference type="Proteomes" id="UP000568380">
    <property type="component" value="Unassembled WGS sequence"/>
</dbReference>
<protein>
    <submittedName>
        <fullName evidence="5">Phosphatidylinositol alpha-1,6-mannosyltransferase</fullName>
        <ecNumber evidence="5">2.4.1.-</ecNumber>
    </submittedName>
</protein>
<evidence type="ECO:0000313" key="5">
    <source>
        <dbReference type="EMBL" id="MBB5082579.1"/>
    </source>
</evidence>
<dbReference type="PANTHER" id="PTHR45947">
    <property type="entry name" value="SULFOQUINOVOSYL TRANSFERASE SQD2"/>
    <property type="match status" value="1"/>
</dbReference>
<evidence type="ECO:0000256" key="2">
    <source>
        <dbReference type="ARBA" id="ARBA00022679"/>
    </source>
</evidence>
<sequence>MRRVLIVTNDFPPRQGGIQSFVHGLAVRTPGAVVYAPAWAGSAEFDRRQPYPIVRHPTSLMLPTPGVARRAARLVTRLGADTVVFGAAAPLGLLAPRLRAAGARRVVMLTHGHEASWASTPPLRAVLRRIGAHADVVTYLGEYTRARLAGVVPAAKLVRLAPGVDTAAFHPGVPPAGAFGGPVVVCVSRLVRRKGQDQLIKAWPRVLRAVPDAVLLLVGDGPDRRRLERLAARTRSVVFAGAVPGESLPGYYAAGDVFAMPCRTRLRGADVEGLGIVFLEASATGLPVVAGASGGAPDAVRQGETGLVVDGGSAGAVAQALVELLEDRERARKMGALGREWITSAWSWELVARRFHDILSE</sequence>
<comment type="caution">
    <text evidence="5">The sequence shown here is derived from an EMBL/GenBank/DDBJ whole genome shotgun (WGS) entry which is preliminary data.</text>
</comment>
<gene>
    <name evidence="5" type="ORF">HNR40_008074</name>
</gene>
<dbReference type="GO" id="GO:1901137">
    <property type="term" value="P:carbohydrate derivative biosynthetic process"/>
    <property type="evidence" value="ECO:0007669"/>
    <property type="project" value="UniProtKB-ARBA"/>
</dbReference>
<dbReference type="CDD" id="cd03801">
    <property type="entry name" value="GT4_PimA-like"/>
    <property type="match status" value="1"/>
</dbReference>
<dbReference type="Gene3D" id="3.40.50.2000">
    <property type="entry name" value="Glycogen Phosphorylase B"/>
    <property type="match status" value="2"/>
</dbReference>
<dbReference type="SUPFAM" id="SSF53756">
    <property type="entry name" value="UDP-Glycosyltransferase/glycogen phosphorylase"/>
    <property type="match status" value="1"/>
</dbReference>
<dbReference type="GO" id="GO:0016758">
    <property type="term" value="F:hexosyltransferase activity"/>
    <property type="evidence" value="ECO:0007669"/>
    <property type="project" value="TreeGrafter"/>
</dbReference>
<dbReference type="AlphaFoldDB" id="A0A7W8ABJ0"/>
<dbReference type="RefSeq" id="WP_184970896.1">
    <property type="nucleotide sequence ID" value="NZ_JACHIN010000013.1"/>
</dbReference>
<evidence type="ECO:0000259" key="4">
    <source>
        <dbReference type="Pfam" id="PF13439"/>
    </source>
</evidence>
<keyword evidence="1 5" id="KW-0328">Glycosyltransferase</keyword>
<evidence type="ECO:0000313" key="6">
    <source>
        <dbReference type="Proteomes" id="UP000568380"/>
    </source>
</evidence>
<proteinExistence type="predicted"/>
<organism evidence="5 6">
    <name type="scientific">Nonomuraea endophytica</name>
    <dbReference type="NCBI Taxonomy" id="714136"/>
    <lineage>
        <taxon>Bacteria</taxon>
        <taxon>Bacillati</taxon>
        <taxon>Actinomycetota</taxon>
        <taxon>Actinomycetes</taxon>
        <taxon>Streptosporangiales</taxon>
        <taxon>Streptosporangiaceae</taxon>
        <taxon>Nonomuraea</taxon>
    </lineage>
</organism>
<feature type="domain" description="Glycosyltransferase subfamily 4-like N-terminal" evidence="4">
    <location>
        <begin position="16"/>
        <end position="167"/>
    </location>
</feature>
<dbReference type="InterPro" id="IPR001296">
    <property type="entry name" value="Glyco_trans_1"/>
</dbReference>
<reference evidence="5 6" key="1">
    <citation type="submission" date="2020-08" db="EMBL/GenBank/DDBJ databases">
        <title>Genomic Encyclopedia of Type Strains, Phase IV (KMG-IV): sequencing the most valuable type-strain genomes for metagenomic binning, comparative biology and taxonomic classification.</title>
        <authorList>
            <person name="Goeker M."/>
        </authorList>
    </citation>
    <scope>NUCLEOTIDE SEQUENCE [LARGE SCALE GENOMIC DNA]</scope>
    <source>
        <strain evidence="5 6">DSM 45385</strain>
    </source>
</reference>
<dbReference type="PANTHER" id="PTHR45947:SF3">
    <property type="entry name" value="SULFOQUINOVOSYL TRANSFERASE SQD2"/>
    <property type="match status" value="1"/>
</dbReference>
<dbReference type="InterPro" id="IPR028098">
    <property type="entry name" value="Glyco_trans_4-like_N"/>
</dbReference>
<accession>A0A7W8ABJ0</accession>
<dbReference type="FunFam" id="3.40.50.2000:FF:000069">
    <property type="entry name" value="Alpha-(1-6)-phosphatidylinositol monomannoside mannosyltransferase"/>
    <property type="match status" value="1"/>
</dbReference>
<dbReference type="Pfam" id="PF00534">
    <property type="entry name" value="Glycos_transf_1"/>
    <property type="match status" value="1"/>
</dbReference>
<dbReference type="EC" id="2.4.1.-" evidence="5"/>
<name>A0A7W8ABJ0_9ACTN</name>